<comment type="pathway">
    <text evidence="2">Antibiotic biosynthesis.</text>
</comment>
<dbReference type="SUPFAM" id="SSF53901">
    <property type="entry name" value="Thiolase-like"/>
    <property type="match status" value="1"/>
</dbReference>
<dbReference type="Gene3D" id="3.40.47.10">
    <property type="match status" value="1"/>
</dbReference>
<dbReference type="FunFam" id="3.40.47.10:FF:000019">
    <property type="entry name" value="Polyketide synthase type I"/>
    <property type="match status" value="1"/>
</dbReference>
<dbReference type="GO" id="GO:0033068">
    <property type="term" value="P:macrolide biosynthetic process"/>
    <property type="evidence" value="ECO:0007669"/>
    <property type="project" value="UniProtKB-ARBA"/>
</dbReference>
<dbReference type="InterPro" id="IPR016039">
    <property type="entry name" value="Thiolase-like"/>
</dbReference>
<evidence type="ECO:0000256" key="12">
    <source>
        <dbReference type="PROSITE-ProRule" id="PRU01363"/>
    </source>
</evidence>
<reference evidence="16" key="1">
    <citation type="submission" date="2020-12" db="EMBL/GenBank/DDBJ databases">
        <title>Antrihabitans popcorni sp. nov. and Antrihabitans auranticaus sp. nov., isolated from a larva cave.</title>
        <authorList>
            <person name="Lee S.D."/>
            <person name="Kim I.S."/>
        </authorList>
    </citation>
    <scope>NUCLEOTIDE SEQUENCE</scope>
    <source>
        <strain evidence="16">YC3-6</strain>
    </source>
</reference>
<dbReference type="InterPro" id="IPR016035">
    <property type="entry name" value="Acyl_Trfase/lysoPLipase"/>
</dbReference>
<dbReference type="Gene3D" id="1.10.1200.10">
    <property type="entry name" value="ACP-like"/>
    <property type="match status" value="1"/>
</dbReference>
<dbReference type="SMART" id="SM00825">
    <property type="entry name" value="PKS_KS"/>
    <property type="match status" value="1"/>
</dbReference>
<dbReference type="Pfam" id="PF08240">
    <property type="entry name" value="ADH_N"/>
    <property type="match status" value="1"/>
</dbReference>
<dbReference type="EMBL" id="JAEMNV010000001">
    <property type="protein sequence ID" value="MBJ8338088.1"/>
    <property type="molecule type" value="Genomic_DNA"/>
</dbReference>
<dbReference type="PANTHER" id="PTHR43775:SF51">
    <property type="entry name" value="INACTIVE PHENOLPHTHIOCEROL SYNTHESIS POLYKETIDE SYNTHASE TYPE I PKS1-RELATED"/>
    <property type="match status" value="1"/>
</dbReference>
<dbReference type="Proteomes" id="UP000655868">
    <property type="component" value="Unassembled WGS sequence"/>
</dbReference>
<dbReference type="GO" id="GO:0006633">
    <property type="term" value="P:fatty acid biosynthetic process"/>
    <property type="evidence" value="ECO:0007669"/>
    <property type="project" value="InterPro"/>
</dbReference>
<keyword evidence="11" id="KW-0012">Acyltransferase</keyword>
<evidence type="ECO:0000256" key="3">
    <source>
        <dbReference type="ARBA" id="ARBA00005189"/>
    </source>
</evidence>
<sequence>MTGVGMTGVGMDTGSADPQQDKLVRYLKKVAVDLNETRSQLRELEERANEPIAIVGMSCRYPGGVTSPAELWELVASGRDAMSGLPTDRGWDLEQLYHPDPDQPGTSYTRVGGFIDGAADFDADFFGISPREALAMDPQQRLLLEAAWKALEDAGIDPTSLRGSDTGVFCGVGASDYAAGPAGGQSQLEGFRLTGSTSSVVSGRVSYTLGLTGPSVSIDTACSSSLVALHLAIGSLRAGESSMALVGGVTVLSGPFLFVEFSRQRALSPDGRCKSYAAAADGTGFADGVGLVVLERLSEAQRLGHRVLAVVRGSAVNQDGASNGLTAPNGPSQERVIKAALANAGVRGDEVDAVEGHGTGTKLGDPIEAQALLATYGRERTNGPLRLGSIKSNIGHTSTAAGVAGVIKMVQALRHEILPSTLHVDSPSPHVNWDSGQVELLTESRKWSRNGNPRRAGVSSFGVSGTNAHVILEEAPASETETMQVERAIPVVPVLVSARGEKSLRAQAGALLAHLRERPDVSLLDVGFSSATTRAQLEHRAAVVATDRDELLAGLSALAANEPAASVFQGHSGGGDAVFVFPGQGAQWVGMAVGLLNSSPVFAERIAACGEAFAEFVDWRLEDVLRDEDGAPTLERVDIVQPALFAVMVSLAALWRASGVEPAAVVGHSQGEIAAAYVAGALSLRDAARIVTVRSRLVRERLAGRGAMVSIALSADHVTELIAPYRNRVSIAAVNGPASVVISGEPDALDALIATCERDEIRARRIAVDYASHSAQVEAIESELLELLAPLEPQRSTIRLYSTVTDSVIDTTTMDAGYWYRNLRGTVGFEPAVRALAADGATCFIEMSPHPVLTMAVEESVGPNVAVIGSLRRDDGGLDRFTISAAEAHVAGVAVQWPVFFVGTGATRVALPTYTFTPQRFWLTPGVGGNDVSAAGLRRIDHPLLSAALQVGDRDEWILTGRLSQDTQPWTRDHVVLGTVIVPGVTFVELASVAGHEVGCPTLDELVIEAPLVLDDTARQIQVTVGRVVDDGRREVTIFSRTDSEQNAICHARAWLTTDVIVQERFPSQWPPAGAEPIAVDGWYEDLANVGYDYGPTFRGLLAAWRLGDVTYAEVALPDGISGAGFAVHPALFDAALHPALIGKTSGSAVELPFSWSGVQLGHSGVTRARVRITRTGATLLRVDVATEQGEPVVTVDRLASRPVDPGQLGGGQQSLYALEWVAVQNGSATSEVEVAHVDTAAGALDVVQSWLAKESETPLVLVTRGAENDPVAAGVSGLVRSAQSEHPGRFVLVDVDGGPEPDWAALADLGEPQLAVRDGVVTAPRLVRAPSPRDNLWRLGITAKGSLDGLAIVASDAQRPLAAGEIRVGVRAAGLNFRDVLIALGMYPGDAPLGSEGAGVVLEIGSEVADLAPGDRVMGLMTDGFGPIAVTDHRMLVPIPAGWSFVQAAAVPVVYLTAYYALVDLANVRSGERVLVHAAAGGVGMAAVRIAHHLGAEVFATASPSKWDTLRELGIAEDRIASSRDLGFGTAFAGIDVALNALAGEFVDATLGLMAPGGRFVEMGKADVRDPDVVADRHHGVRYRAFDLVDAGPDRIQQMFLAITGLFAEGVLAHAPVRTWDVRAGGEAFRFLREGRNVGKVVLTVPAPIDPEGSVLITGGTGGLGLVLARHLVGVYGVKRLVLVSRRGRAGVDAAGLEVLAGLEALGAEVRVEVCDVADRGAVGALLDSLQWPLTAVVHAAGVLDDGVVESMSQESLAGVLRPKVDGALVLHELTAGLDVSAFVLFSSMAALVGSAGQANYAAANAGLDAVAVLRRAQGLPGVSLAWGLWADGTGMTGGLGEEELARLGRLGVGAMSAEQALGLFDVALRSDRALLAPVQLDLAALRHQAKAGLLPALLRGLVRAPVREVAASSGSLAQRLAGMPAAERESVVVDLVRSHVAAVLGHSGSGSVDPDRAFKDLGFDSLAAVELRNRLTQATSHKLPATLIFEHPTPTAAARYVLSIVRPDDAPDADRPSGDDEIRDLLAAIPIERLRRAGLLDTLRELAAGDLSDDLPGDDAASIDDLDADALIRMVQEDVA</sequence>
<evidence type="ECO:0000256" key="10">
    <source>
        <dbReference type="ARBA" id="ARBA00023268"/>
    </source>
</evidence>
<dbReference type="InterPro" id="IPR015083">
    <property type="entry name" value="NorB/c/GfsB-D-like_docking"/>
</dbReference>
<dbReference type="InterPro" id="IPR032821">
    <property type="entry name" value="PKS_assoc"/>
</dbReference>
<dbReference type="Pfam" id="PF22953">
    <property type="entry name" value="SpnB_Rossmann"/>
    <property type="match status" value="1"/>
</dbReference>
<feature type="domain" description="PKS/mFAS DH" evidence="15">
    <location>
        <begin position="942"/>
        <end position="1210"/>
    </location>
</feature>
<dbReference type="Pfam" id="PF00109">
    <property type="entry name" value="ketoacyl-synt"/>
    <property type="match status" value="1"/>
</dbReference>
<dbReference type="SMART" id="SM00822">
    <property type="entry name" value="PKS_KR"/>
    <property type="match status" value="1"/>
</dbReference>
<dbReference type="SMART" id="SM00829">
    <property type="entry name" value="PKS_ER"/>
    <property type="match status" value="1"/>
</dbReference>
<dbReference type="CDD" id="cd00833">
    <property type="entry name" value="PKS"/>
    <property type="match status" value="1"/>
</dbReference>
<dbReference type="FunFam" id="3.40.366.10:FF:000002">
    <property type="entry name" value="Probable polyketide synthase 2"/>
    <property type="match status" value="1"/>
</dbReference>
<dbReference type="InterPro" id="IPR020843">
    <property type="entry name" value="ER"/>
</dbReference>
<dbReference type="InterPro" id="IPR018201">
    <property type="entry name" value="Ketoacyl_synth_AS"/>
</dbReference>
<keyword evidence="8" id="KW-0443">Lipid metabolism</keyword>
<dbReference type="Pfam" id="PF02801">
    <property type="entry name" value="Ketoacyl-synt_C"/>
    <property type="match status" value="1"/>
</dbReference>
<feature type="active site" description="Proton donor; for dehydratase activity" evidence="12">
    <location>
        <position position="1134"/>
    </location>
</feature>
<comment type="cofactor">
    <cofactor evidence="1">
        <name>pantetheine 4'-phosphate</name>
        <dbReference type="ChEBI" id="CHEBI:47942"/>
    </cofactor>
</comment>
<keyword evidence="10" id="KW-0511">Multifunctional enzyme</keyword>
<feature type="region of interest" description="C-terminal hotdog fold" evidence="12">
    <location>
        <begin position="1075"/>
        <end position="1210"/>
    </location>
</feature>
<dbReference type="GO" id="GO:0031177">
    <property type="term" value="F:phosphopantetheine binding"/>
    <property type="evidence" value="ECO:0007669"/>
    <property type="project" value="InterPro"/>
</dbReference>
<dbReference type="InterPro" id="IPR009081">
    <property type="entry name" value="PP-bd_ACP"/>
</dbReference>
<comment type="pathway">
    <text evidence="3">Lipid metabolism.</text>
</comment>
<dbReference type="SMART" id="SM00827">
    <property type="entry name" value="PKS_AT"/>
    <property type="match status" value="1"/>
</dbReference>
<feature type="domain" description="Ketosynthase family 3 (KS3)" evidence="14">
    <location>
        <begin position="49"/>
        <end position="474"/>
    </location>
</feature>
<dbReference type="GO" id="GO:0004312">
    <property type="term" value="F:fatty acid synthase activity"/>
    <property type="evidence" value="ECO:0007669"/>
    <property type="project" value="TreeGrafter"/>
</dbReference>
<evidence type="ECO:0000256" key="9">
    <source>
        <dbReference type="ARBA" id="ARBA00023194"/>
    </source>
</evidence>
<feature type="region of interest" description="N-terminal hotdog fold" evidence="12">
    <location>
        <begin position="942"/>
        <end position="1063"/>
    </location>
</feature>
<keyword evidence="4" id="KW-0596">Phosphopantetheine</keyword>
<keyword evidence="6" id="KW-0808">Transferase</keyword>
<evidence type="ECO:0000259" key="13">
    <source>
        <dbReference type="PROSITE" id="PS50075"/>
    </source>
</evidence>
<dbReference type="SUPFAM" id="SSF51735">
    <property type="entry name" value="NAD(P)-binding Rossmann-fold domains"/>
    <property type="match status" value="3"/>
</dbReference>
<keyword evidence="9" id="KW-0045">Antibiotic biosynthesis</keyword>
<dbReference type="PROSITE" id="PS50075">
    <property type="entry name" value="CARRIER"/>
    <property type="match status" value="1"/>
</dbReference>
<dbReference type="CDD" id="cd08956">
    <property type="entry name" value="KR_3_FAS_SDR_x"/>
    <property type="match status" value="1"/>
</dbReference>
<dbReference type="InterPro" id="IPR020806">
    <property type="entry name" value="PKS_PP-bd"/>
</dbReference>
<dbReference type="Pfam" id="PF08990">
    <property type="entry name" value="Docking"/>
    <property type="match status" value="1"/>
</dbReference>
<accession>A0A934U2C4</accession>
<dbReference type="InterPro" id="IPR049552">
    <property type="entry name" value="PKS_DH_N"/>
</dbReference>
<dbReference type="InterPro" id="IPR042104">
    <property type="entry name" value="PKS_dehydratase_sf"/>
</dbReference>
<evidence type="ECO:0000256" key="4">
    <source>
        <dbReference type="ARBA" id="ARBA00022450"/>
    </source>
</evidence>
<evidence type="ECO:0000313" key="17">
    <source>
        <dbReference type="Proteomes" id="UP000655868"/>
    </source>
</evidence>
<dbReference type="InterPro" id="IPR001227">
    <property type="entry name" value="Ac_transferase_dom_sf"/>
</dbReference>
<keyword evidence="5" id="KW-0597">Phosphoprotein</keyword>
<evidence type="ECO:0000256" key="7">
    <source>
        <dbReference type="ARBA" id="ARBA00022832"/>
    </source>
</evidence>
<dbReference type="InterPro" id="IPR050091">
    <property type="entry name" value="PKS_NRPS_Biosynth_Enz"/>
</dbReference>
<dbReference type="SMART" id="SM01294">
    <property type="entry name" value="PKS_PP_betabranch"/>
    <property type="match status" value="1"/>
</dbReference>
<dbReference type="PANTHER" id="PTHR43775">
    <property type="entry name" value="FATTY ACID SYNTHASE"/>
    <property type="match status" value="1"/>
</dbReference>
<dbReference type="Pfam" id="PF16197">
    <property type="entry name" value="KAsynt_C_assoc"/>
    <property type="match status" value="1"/>
</dbReference>
<dbReference type="Pfam" id="PF13602">
    <property type="entry name" value="ADH_zinc_N_2"/>
    <property type="match status" value="1"/>
</dbReference>
<dbReference type="InterPro" id="IPR011032">
    <property type="entry name" value="GroES-like_sf"/>
</dbReference>
<feature type="domain" description="Carrier" evidence="13">
    <location>
        <begin position="1932"/>
        <end position="2007"/>
    </location>
</feature>
<evidence type="ECO:0000259" key="14">
    <source>
        <dbReference type="PROSITE" id="PS52004"/>
    </source>
</evidence>
<dbReference type="InterPro" id="IPR020841">
    <property type="entry name" value="PKS_Beta-ketoAc_synthase_dom"/>
</dbReference>
<dbReference type="Gene3D" id="3.30.70.3290">
    <property type="match status" value="1"/>
</dbReference>
<evidence type="ECO:0000256" key="5">
    <source>
        <dbReference type="ARBA" id="ARBA00022553"/>
    </source>
</evidence>
<evidence type="ECO:0000256" key="2">
    <source>
        <dbReference type="ARBA" id="ARBA00004792"/>
    </source>
</evidence>
<dbReference type="SMART" id="SM00826">
    <property type="entry name" value="PKS_DH"/>
    <property type="match status" value="1"/>
</dbReference>
<dbReference type="InterPro" id="IPR013154">
    <property type="entry name" value="ADH-like_N"/>
</dbReference>
<dbReference type="Gene3D" id="3.40.50.720">
    <property type="entry name" value="NAD(P)-binding Rossmann-like Domain"/>
    <property type="match status" value="3"/>
</dbReference>
<dbReference type="InterPro" id="IPR057326">
    <property type="entry name" value="KR_dom"/>
</dbReference>
<dbReference type="InterPro" id="IPR055123">
    <property type="entry name" value="SpnB-like_Rossmann"/>
</dbReference>
<evidence type="ECO:0000256" key="1">
    <source>
        <dbReference type="ARBA" id="ARBA00001957"/>
    </source>
</evidence>
<evidence type="ECO:0000256" key="8">
    <source>
        <dbReference type="ARBA" id="ARBA00023098"/>
    </source>
</evidence>
<dbReference type="Gene3D" id="3.10.129.110">
    <property type="entry name" value="Polyketide synthase dehydratase"/>
    <property type="match status" value="1"/>
</dbReference>
<name>A0A934U2C4_9NOCA</name>
<dbReference type="Pfam" id="PF08659">
    <property type="entry name" value="KR"/>
    <property type="match status" value="1"/>
</dbReference>
<dbReference type="InterPro" id="IPR014030">
    <property type="entry name" value="Ketoacyl_synth_N"/>
</dbReference>
<dbReference type="Pfam" id="PF14765">
    <property type="entry name" value="PS-DH"/>
    <property type="match status" value="1"/>
</dbReference>
<dbReference type="InterPro" id="IPR014031">
    <property type="entry name" value="Ketoacyl_synth_C"/>
</dbReference>
<dbReference type="InterPro" id="IPR036736">
    <property type="entry name" value="ACP-like_sf"/>
</dbReference>
<dbReference type="SUPFAM" id="SSF52151">
    <property type="entry name" value="FabD/lysophospholipase-like"/>
    <property type="match status" value="1"/>
</dbReference>
<dbReference type="PROSITE" id="PS52004">
    <property type="entry name" value="KS3_2"/>
    <property type="match status" value="1"/>
</dbReference>
<dbReference type="InterPro" id="IPR013968">
    <property type="entry name" value="PKS_KR"/>
</dbReference>
<dbReference type="PROSITE" id="PS00012">
    <property type="entry name" value="PHOSPHOPANTETHEINE"/>
    <property type="match status" value="1"/>
</dbReference>
<dbReference type="InterPro" id="IPR006162">
    <property type="entry name" value="Ppantetheine_attach_site"/>
</dbReference>
<dbReference type="SUPFAM" id="SSF55048">
    <property type="entry name" value="Probable ACP-binding domain of malonyl-CoA ACP transacylase"/>
    <property type="match status" value="1"/>
</dbReference>
<dbReference type="InterPro" id="IPR020807">
    <property type="entry name" value="PKS_DH"/>
</dbReference>
<dbReference type="CDD" id="cd05195">
    <property type="entry name" value="enoyl_red"/>
    <property type="match status" value="1"/>
</dbReference>
<dbReference type="Gene3D" id="3.90.180.10">
    <property type="entry name" value="Medium-chain alcohol dehydrogenases, catalytic domain"/>
    <property type="match status" value="1"/>
</dbReference>
<dbReference type="InterPro" id="IPR049551">
    <property type="entry name" value="PKS_DH_C"/>
</dbReference>
<evidence type="ECO:0000259" key="15">
    <source>
        <dbReference type="PROSITE" id="PS52019"/>
    </source>
</evidence>
<dbReference type="SMART" id="SM00823">
    <property type="entry name" value="PKS_PP"/>
    <property type="match status" value="1"/>
</dbReference>
<keyword evidence="7" id="KW-0276">Fatty acid metabolism</keyword>
<dbReference type="InterPro" id="IPR016036">
    <property type="entry name" value="Malonyl_transacylase_ACP-bd"/>
</dbReference>
<dbReference type="InterPro" id="IPR036291">
    <property type="entry name" value="NAD(P)-bd_dom_sf"/>
</dbReference>
<protein>
    <submittedName>
        <fullName evidence="16">SDR family NAD(P)-dependent oxidoreductase</fullName>
    </submittedName>
</protein>
<feature type="active site" description="Proton acceptor; for dehydratase activity" evidence="12">
    <location>
        <position position="974"/>
    </location>
</feature>
<evidence type="ECO:0000313" key="16">
    <source>
        <dbReference type="EMBL" id="MBJ8338088.1"/>
    </source>
</evidence>
<dbReference type="SUPFAM" id="SSF101173">
    <property type="entry name" value="Docking domain B of the erythromycin polyketide synthase (DEBS)"/>
    <property type="match status" value="1"/>
</dbReference>
<gene>
    <name evidence="16" type="ORF">JGU71_04245</name>
</gene>
<dbReference type="InterPro" id="IPR049900">
    <property type="entry name" value="PKS_mFAS_DH"/>
</dbReference>
<dbReference type="SUPFAM" id="SSF47336">
    <property type="entry name" value="ACP-like"/>
    <property type="match status" value="1"/>
</dbReference>
<dbReference type="SUPFAM" id="SSF50129">
    <property type="entry name" value="GroES-like"/>
    <property type="match status" value="1"/>
</dbReference>
<dbReference type="FunFam" id="1.10.1200.10:FF:000007">
    <property type="entry name" value="Probable polyketide synthase pks17"/>
    <property type="match status" value="1"/>
</dbReference>
<evidence type="ECO:0000256" key="6">
    <source>
        <dbReference type="ARBA" id="ARBA00022679"/>
    </source>
</evidence>
<keyword evidence="17" id="KW-1185">Reference proteome</keyword>
<proteinExistence type="predicted"/>
<dbReference type="GO" id="GO:0004315">
    <property type="term" value="F:3-oxoacyl-[acyl-carrier-protein] synthase activity"/>
    <property type="evidence" value="ECO:0007669"/>
    <property type="project" value="InterPro"/>
</dbReference>
<dbReference type="Pfam" id="PF00550">
    <property type="entry name" value="PP-binding"/>
    <property type="match status" value="1"/>
</dbReference>
<dbReference type="PROSITE" id="PS00606">
    <property type="entry name" value="KS3_1"/>
    <property type="match status" value="1"/>
</dbReference>
<organism evidence="16 17">
    <name type="scientific">Antrihabitans stalagmiti</name>
    <dbReference type="NCBI Taxonomy" id="2799499"/>
    <lineage>
        <taxon>Bacteria</taxon>
        <taxon>Bacillati</taxon>
        <taxon>Actinomycetota</taxon>
        <taxon>Actinomycetes</taxon>
        <taxon>Mycobacteriales</taxon>
        <taxon>Nocardiaceae</taxon>
        <taxon>Antrihabitans</taxon>
    </lineage>
</organism>
<dbReference type="InterPro" id="IPR036299">
    <property type="entry name" value="Polyketide_synth_docking_sf"/>
</dbReference>
<dbReference type="InterPro" id="IPR014043">
    <property type="entry name" value="Acyl_transferase_dom"/>
</dbReference>
<dbReference type="PROSITE" id="PS52019">
    <property type="entry name" value="PKS_MFAS_DH"/>
    <property type="match status" value="1"/>
</dbReference>
<dbReference type="GO" id="GO:0016491">
    <property type="term" value="F:oxidoreductase activity"/>
    <property type="evidence" value="ECO:0007669"/>
    <property type="project" value="InterPro"/>
</dbReference>
<dbReference type="Gene3D" id="3.40.366.10">
    <property type="entry name" value="Malonyl-Coenzyme A Acyl Carrier Protein, domain 2"/>
    <property type="match status" value="1"/>
</dbReference>
<evidence type="ECO:0000256" key="11">
    <source>
        <dbReference type="ARBA" id="ARBA00023315"/>
    </source>
</evidence>
<comment type="caution">
    <text evidence="16">The sequence shown here is derived from an EMBL/GenBank/DDBJ whole genome shotgun (WGS) entry which is preliminary data.</text>
</comment>
<dbReference type="Pfam" id="PF21089">
    <property type="entry name" value="PKS_DH_N"/>
    <property type="match status" value="1"/>
</dbReference>
<dbReference type="Pfam" id="PF00698">
    <property type="entry name" value="Acyl_transf_1"/>
    <property type="match status" value="1"/>
</dbReference>